<evidence type="ECO:0000256" key="1">
    <source>
        <dbReference type="ARBA" id="ARBA00004032"/>
    </source>
</evidence>
<evidence type="ECO:0000256" key="5">
    <source>
        <dbReference type="ARBA" id="ARBA00022497"/>
    </source>
</evidence>
<evidence type="ECO:0000259" key="10">
    <source>
        <dbReference type="PROSITE" id="PS00418"/>
    </source>
</evidence>
<evidence type="ECO:0000256" key="6">
    <source>
        <dbReference type="ARBA" id="ARBA00022561"/>
    </source>
</evidence>
<evidence type="ECO:0000256" key="4">
    <source>
        <dbReference type="ARBA" id="ARBA00018091"/>
    </source>
</evidence>
<comment type="function">
    <text evidence="1">Required for genome encapsidation. Forms ribonucleoprotein complexes along with TGB1 helicase and viral RNA.</text>
</comment>
<keyword evidence="8" id="KW-0687">Ribonucleoprotein</keyword>
<feature type="domain" description="Potexviruses and carlaviruses coat protein" evidence="10">
    <location>
        <begin position="212"/>
        <end position="227"/>
    </location>
</feature>
<evidence type="ECO:0000256" key="7">
    <source>
        <dbReference type="ARBA" id="ARBA00022844"/>
    </source>
</evidence>
<dbReference type="GO" id="GO:0019029">
    <property type="term" value="C:helical viral capsid"/>
    <property type="evidence" value="ECO:0007669"/>
    <property type="project" value="UniProtKB-KW"/>
</dbReference>
<protein>
    <recommendedName>
        <fullName evidence="4">Capsid protein</fullName>
    </recommendedName>
    <alternativeName>
        <fullName evidence="9">Coat protein</fullName>
    </alternativeName>
</protein>
<dbReference type="PRINTS" id="PR00232">
    <property type="entry name" value="POTXCARLCOAT"/>
</dbReference>
<keyword evidence="5" id="KW-1139">Helical capsid protein</keyword>
<proteinExistence type="inferred from homology"/>
<dbReference type="InterPro" id="IPR013569">
    <property type="entry name" value="Carlavirus_coat_N"/>
</dbReference>
<evidence type="ECO:0000256" key="3">
    <source>
        <dbReference type="ARBA" id="ARBA00007202"/>
    </source>
</evidence>
<dbReference type="InterPro" id="IPR000052">
    <property type="entry name" value="Pltvir_coat"/>
</dbReference>
<comment type="subcellular location">
    <subcellularLocation>
        <location evidence="2">Virion</location>
    </subcellularLocation>
</comment>
<evidence type="ECO:0000313" key="11">
    <source>
        <dbReference type="EMBL" id="AJE62535.1"/>
    </source>
</evidence>
<keyword evidence="7" id="KW-0946">Virion</keyword>
<accession>A0A0C4X1C7</accession>
<dbReference type="EMBL" id="KJ534277">
    <property type="protein sequence ID" value="AJE62535.1"/>
    <property type="molecule type" value="Genomic_RNA"/>
</dbReference>
<dbReference type="Pfam" id="PF08358">
    <property type="entry name" value="Flexi_CP_N"/>
    <property type="match status" value="1"/>
</dbReference>
<dbReference type="Pfam" id="PF00286">
    <property type="entry name" value="Flexi_CP"/>
    <property type="match status" value="1"/>
</dbReference>
<organism evidence="11">
    <name type="scientific">Cowpea mild mottle virus</name>
    <dbReference type="NCBI Taxonomy" id="67761"/>
    <lineage>
        <taxon>Viruses</taxon>
        <taxon>Riboviria</taxon>
        <taxon>Orthornavirae</taxon>
        <taxon>Kitrinoviricota</taxon>
        <taxon>Alsuviricetes</taxon>
        <taxon>Tymovirales</taxon>
        <taxon>Betaflexiviridae</taxon>
        <taxon>Quinvirinae</taxon>
        <taxon>Carlavirus</taxon>
        <taxon>Carlavirus vignae</taxon>
    </lineage>
</organism>
<keyword evidence="6 11" id="KW-0167">Capsid protein</keyword>
<evidence type="ECO:0000256" key="9">
    <source>
        <dbReference type="ARBA" id="ARBA00031336"/>
    </source>
</evidence>
<evidence type="ECO:0000256" key="8">
    <source>
        <dbReference type="ARBA" id="ARBA00023274"/>
    </source>
</evidence>
<name>A0A0C4X1C7_9VIRU</name>
<evidence type="ECO:0000256" key="2">
    <source>
        <dbReference type="ARBA" id="ARBA00004328"/>
    </source>
</evidence>
<sequence length="288" mass="32032">MESVFDLNKLVDSEMAEKPKTGVPKAADGTALPDIDAELQKRLDDLRAFLRKTQSASEITNPGFELGRPALKESTFNSDKHTHIYGKWSIDQLSRIVPKKISNNMATAEEMAKVQITLEGLGVPTEHVAEVLLQVAIYCKDVSSSSFMDSSGTFDWKGGSILSDSVIAALRKDDNTLRRVCRLYAPITWNFMLTHKAPPSDWAAMGFKYSDRYAAFDCFEYVENPAAIQPAEGLIRKPTPSEKIAHNTYKRLALDKSNRNELYANLNTEVTGGTLGPEISRNFNHAKK</sequence>
<dbReference type="GO" id="GO:0005198">
    <property type="term" value="F:structural molecule activity"/>
    <property type="evidence" value="ECO:0007669"/>
    <property type="project" value="InterPro"/>
</dbReference>
<dbReference type="GO" id="GO:1990904">
    <property type="term" value="C:ribonucleoprotein complex"/>
    <property type="evidence" value="ECO:0007669"/>
    <property type="project" value="UniProtKB-KW"/>
</dbReference>
<gene>
    <name evidence="11" type="primary">CP</name>
</gene>
<comment type="similarity">
    <text evidence="3">Belongs to the potexviruses coat protein family.</text>
</comment>
<dbReference type="PROSITE" id="PS00418">
    <property type="entry name" value="POTEX_CARLAVIRUS_COAT"/>
    <property type="match status" value="1"/>
</dbReference>
<reference evidence="11" key="1">
    <citation type="submission" date="2014-03" db="EMBL/GenBank/DDBJ databases">
        <title>Association of Cowpea mild mottle virus with leaf crinkle disease of urdbean &amp; mungbean.</title>
        <authorList>
            <person name="Baranwal V.K."/>
            <person name="Jain P."/>
            <person name="Rk S."/>
            <person name="Jain R.K."/>
        </authorList>
    </citation>
    <scope>NUCLEOTIDE SEQUENCE</scope>
    <source>
        <strain evidence="11">URDBEAN1</strain>
    </source>
</reference>